<accession>A0ACC2XG40</accession>
<name>A0ACC2XG40_9TREE</name>
<protein>
    <submittedName>
        <fullName evidence="1">Uncharacterized protein</fullName>
    </submittedName>
</protein>
<comment type="caution">
    <text evidence="1">The sequence shown here is derived from an EMBL/GenBank/DDBJ whole genome shotgun (WGS) entry which is preliminary data.</text>
</comment>
<gene>
    <name evidence="1" type="ORF">QFC24_004047</name>
</gene>
<proteinExistence type="predicted"/>
<dbReference type="EMBL" id="JASBWV010000013">
    <property type="protein sequence ID" value="KAJ9123008.1"/>
    <property type="molecule type" value="Genomic_DNA"/>
</dbReference>
<organism evidence="1 2">
    <name type="scientific">Naganishia onofrii</name>
    <dbReference type="NCBI Taxonomy" id="1851511"/>
    <lineage>
        <taxon>Eukaryota</taxon>
        <taxon>Fungi</taxon>
        <taxon>Dikarya</taxon>
        <taxon>Basidiomycota</taxon>
        <taxon>Agaricomycotina</taxon>
        <taxon>Tremellomycetes</taxon>
        <taxon>Filobasidiales</taxon>
        <taxon>Filobasidiaceae</taxon>
        <taxon>Naganishia</taxon>
    </lineage>
</organism>
<evidence type="ECO:0000313" key="1">
    <source>
        <dbReference type="EMBL" id="KAJ9123008.1"/>
    </source>
</evidence>
<reference evidence="1" key="1">
    <citation type="submission" date="2023-04" db="EMBL/GenBank/DDBJ databases">
        <title>Draft Genome sequencing of Naganishia species isolated from polar environments using Oxford Nanopore Technology.</title>
        <authorList>
            <person name="Leo P."/>
            <person name="Venkateswaran K."/>
        </authorList>
    </citation>
    <scope>NUCLEOTIDE SEQUENCE</scope>
    <source>
        <strain evidence="1">DBVPG 5303</strain>
    </source>
</reference>
<evidence type="ECO:0000313" key="2">
    <source>
        <dbReference type="Proteomes" id="UP001234202"/>
    </source>
</evidence>
<sequence>MSKESMSANAMSADDRRLAKHRAEQVLENIKQQEEAELRNSARNDTSQPAQNITQSAQYTSQPSALYTAPIATQQVSGTQAMGVQLFERLGSMASQPVYTTGVVSRIPQPDQLRGGKRGKGAATKPTAASALKPVQVGVPTNGNRVSLIPSRSCLPRFLPLTHSIPQIFYIPITQWLKTSGRVFAGSKDLAGIQSDWLVEKGYGPTMELYAGMTATDAGDVIRTRLGAVAPIYDFVFVKHGPSGKTLASGDVRRLSDLEHGAISLSQFFRSCRYCFIFDANFREPTPGQLASEEEFLKQWELMTEKAKTRASGEEDEEEVAPSKTKKRHPSLPPSAAFPCNAIGCPMGFSIAETLQHHSSRCDYQQNAPTEVSHPPTSPSTPDNGTGYLLPDGLLQVSPRGQTSRASSVHAGSDSSEALELDFHSEPSRIQHDPHQSDHEEDFHTDQTQRPLRQPVLAKHLRSNLPPPPAQVSIALKSLPSNASSSATPSAPGPIMGIARREIIGVGTKDRKPLVQQASEQSPDFFQAFQHVVQNDPGKLQSLFSQLLGAQQGSVFPSSAMMPAPSLPLETKPTKEELDLGAKRIHEVIEISSDEEEDEHPKPPRPTRESGSHDIVVKMEPGILTTAASDSTTALTRQTVEGPLKERTGTSFAAIPHEVPLQPQHAAVESTDLPSVEEAQIETGPLAAPFSLLQPSTNPGSLSEGLGTDVTTTSDGLHGDHTTLSPALMASIDSNLDILTQIPLDSKLAIYSIICFMMV</sequence>
<keyword evidence="2" id="KW-1185">Reference proteome</keyword>
<dbReference type="Proteomes" id="UP001234202">
    <property type="component" value="Unassembled WGS sequence"/>
</dbReference>